<dbReference type="InterPro" id="IPR023378">
    <property type="entry name" value="YheA/YmcA-like_dom_sf"/>
</dbReference>
<dbReference type="InterPro" id="IPR010368">
    <property type="entry name" value="Com_YlbF"/>
</dbReference>
<accession>C0GDG0</accession>
<evidence type="ECO:0000313" key="3">
    <source>
        <dbReference type="Proteomes" id="UP000006443"/>
    </source>
</evidence>
<dbReference type="Proteomes" id="UP000006443">
    <property type="component" value="Unassembled WGS sequence"/>
</dbReference>
<dbReference type="Gene3D" id="1.20.1500.10">
    <property type="entry name" value="YheA/YmcA-like"/>
    <property type="match status" value="1"/>
</dbReference>
<name>C0GDG0_DETAL</name>
<dbReference type="RefSeq" id="WP_008514749.1">
    <property type="nucleotide sequence ID" value="NZ_ACJM01000002.1"/>
</dbReference>
<feature type="compositionally biased region" description="Low complexity" evidence="1">
    <location>
        <begin position="48"/>
        <end position="59"/>
    </location>
</feature>
<feature type="region of interest" description="Disordered" evidence="1">
    <location>
        <begin position="43"/>
        <end position="63"/>
    </location>
</feature>
<dbReference type="OrthoDB" id="2082922at2"/>
<dbReference type="eggNOG" id="COG3679">
    <property type="taxonomic scope" value="Bacteria"/>
</dbReference>
<proteinExistence type="predicted"/>
<dbReference type="AlphaFoldDB" id="C0GDG0"/>
<sequence length="111" mass="12446">MRTISVENSAKELANAIKETEEYANLNAAHARIKLDPAAQELVSEMEQSQQKLQQAQSQGIPPGQEDIQQMQLAQQKAMQNETLKQLFQAQEAFGKVMEEANKVISQELFS</sequence>
<dbReference type="SUPFAM" id="SSF158622">
    <property type="entry name" value="YheA/YmcA-like"/>
    <property type="match status" value="1"/>
</dbReference>
<protein>
    <submittedName>
        <fullName evidence="2">Uncharacterized protein</fullName>
    </submittedName>
</protein>
<organism evidence="2 3">
    <name type="scientific">Dethiobacter alkaliphilus AHT 1</name>
    <dbReference type="NCBI Taxonomy" id="555088"/>
    <lineage>
        <taxon>Bacteria</taxon>
        <taxon>Bacillati</taxon>
        <taxon>Bacillota</taxon>
        <taxon>Dethiobacteria</taxon>
        <taxon>Dethiobacterales</taxon>
        <taxon>Dethiobacteraceae</taxon>
        <taxon>Dethiobacter</taxon>
    </lineage>
</organism>
<evidence type="ECO:0000313" key="2">
    <source>
        <dbReference type="EMBL" id="EEG78681.1"/>
    </source>
</evidence>
<gene>
    <name evidence="2" type="ORF">DealDRAFT_0611</name>
</gene>
<dbReference type="STRING" id="555088.DealDRAFT_0611"/>
<comment type="caution">
    <text evidence="2">The sequence shown here is derived from an EMBL/GenBank/DDBJ whole genome shotgun (WGS) entry which is preliminary data.</text>
</comment>
<keyword evidence="3" id="KW-1185">Reference proteome</keyword>
<dbReference type="Pfam" id="PF06133">
    <property type="entry name" value="Com_YlbF"/>
    <property type="match status" value="1"/>
</dbReference>
<reference evidence="2 3" key="1">
    <citation type="submission" date="2009-02" db="EMBL/GenBank/DDBJ databases">
        <title>Sequencing of the draft genome and assembly of Dethiobacter alkaliphilus AHT 1.</title>
        <authorList>
            <consortium name="US DOE Joint Genome Institute (JGI-PGF)"/>
            <person name="Lucas S."/>
            <person name="Copeland A."/>
            <person name="Lapidus A."/>
            <person name="Glavina del Rio T."/>
            <person name="Dalin E."/>
            <person name="Tice H."/>
            <person name="Bruce D."/>
            <person name="Goodwin L."/>
            <person name="Pitluck S."/>
            <person name="Larimer F."/>
            <person name="Land M.L."/>
            <person name="Hauser L."/>
            <person name="Muyzer G."/>
        </authorList>
    </citation>
    <scope>NUCLEOTIDE SEQUENCE [LARGE SCALE GENOMIC DNA]</scope>
    <source>
        <strain evidence="2 3">AHT 1</strain>
    </source>
</reference>
<dbReference type="EMBL" id="ACJM01000002">
    <property type="protein sequence ID" value="EEG78681.1"/>
    <property type="molecule type" value="Genomic_DNA"/>
</dbReference>
<evidence type="ECO:0000256" key="1">
    <source>
        <dbReference type="SAM" id="MobiDB-lite"/>
    </source>
</evidence>